<evidence type="ECO:0000256" key="5">
    <source>
        <dbReference type="HAMAP-Rule" id="MF_00560"/>
    </source>
</evidence>
<gene>
    <name evidence="5 7" type="primary">tam</name>
    <name evidence="7" type="ORF">Airi01_017100</name>
</gene>
<dbReference type="PANTHER" id="PTHR43861">
    <property type="entry name" value="TRANS-ACONITATE 2-METHYLTRANSFERASE-RELATED"/>
    <property type="match status" value="1"/>
</dbReference>
<dbReference type="InterPro" id="IPR023506">
    <property type="entry name" value="Trans-aconitate_MeTrfase"/>
</dbReference>
<dbReference type="Proteomes" id="UP001165135">
    <property type="component" value="Unassembled WGS sequence"/>
</dbReference>
<comment type="subcellular location">
    <subcellularLocation>
        <location evidence="5">Cytoplasm</location>
    </subcellularLocation>
</comment>
<evidence type="ECO:0000256" key="1">
    <source>
        <dbReference type="ARBA" id="ARBA00022490"/>
    </source>
</evidence>
<dbReference type="GO" id="GO:0032259">
    <property type="term" value="P:methylation"/>
    <property type="evidence" value="ECO:0007669"/>
    <property type="project" value="UniProtKB-KW"/>
</dbReference>
<evidence type="ECO:0000313" key="7">
    <source>
        <dbReference type="EMBL" id="GLY73443.1"/>
    </source>
</evidence>
<dbReference type="InterPro" id="IPR041698">
    <property type="entry name" value="Methyltransf_25"/>
</dbReference>
<keyword evidence="2 5" id="KW-0489">Methyltransferase</keyword>
<dbReference type="PANTHER" id="PTHR43861:SF1">
    <property type="entry name" value="TRANS-ACONITATE 2-METHYLTRANSFERASE"/>
    <property type="match status" value="1"/>
</dbReference>
<proteinExistence type="inferred from homology"/>
<dbReference type="SUPFAM" id="SSF53335">
    <property type="entry name" value="S-adenosyl-L-methionine-dependent methyltransferases"/>
    <property type="match status" value="1"/>
</dbReference>
<dbReference type="AlphaFoldDB" id="A0A9W6RCT4"/>
<dbReference type="InterPro" id="IPR023149">
    <property type="entry name" value="Trans_acon_MeTrfase_C"/>
</dbReference>
<dbReference type="GO" id="GO:0005737">
    <property type="term" value="C:cytoplasm"/>
    <property type="evidence" value="ECO:0007669"/>
    <property type="project" value="UniProtKB-SubCell"/>
</dbReference>
<dbReference type="Pfam" id="PF13649">
    <property type="entry name" value="Methyltransf_25"/>
    <property type="match status" value="1"/>
</dbReference>
<dbReference type="HAMAP" id="MF_00560">
    <property type="entry name" value="Tran_acon_Me_trans"/>
    <property type="match status" value="1"/>
</dbReference>
<reference evidence="7" key="1">
    <citation type="submission" date="2023-03" db="EMBL/GenBank/DDBJ databases">
        <title>Actinoallomurus iriomotensis NBRC 103681.</title>
        <authorList>
            <person name="Ichikawa N."/>
            <person name="Sato H."/>
            <person name="Tonouchi N."/>
        </authorList>
    </citation>
    <scope>NUCLEOTIDE SEQUENCE</scope>
    <source>
        <strain evidence="7">NBRC 103681</strain>
    </source>
</reference>
<evidence type="ECO:0000256" key="2">
    <source>
        <dbReference type="ARBA" id="ARBA00022603"/>
    </source>
</evidence>
<sequence>MSRDIWNPHQYRAYSSHRARPFYELLARVDVEEPAYVVDLGCGPGERTADLAVRWPNAVIEGIDSSEQMIAEARRLPLDHSPSGSGSLAFSVGDIDAWAPSRPVDVIFSNAAFQWVPGHQDLLARWVGALAPGGRLAFSMPGNFDQDSHRILRELCESPRWRDRLAGVNRHDVVSTPAEYFRLLSDLGCEVDAWETTYIQVLHGNDPVLEWMKGTALRPAFDVLKREDEREEFVAELSARLREAYPPGPHGTIFPFRRIFVVASAPPAHEESGGQRKPA</sequence>
<protein>
    <recommendedName>
        <fullName evidence="5">Trans-aconitate 2-methyltransferase</fullName>
        <ecNumber evidence="5">2.1.1.144</ecNumber>
    </recommendedName>
</protein>
<dbReference type="EMBL" id="BSTJ01000001">
    <property type="protein sequence ID" value="GLY73443.1"/>
    <property type="molecule type" value="Genomic_DNA"/>
</dbReference>
<dbReference type="CDD" id="cd02440">
    <property type="entry name" value="AdoMet_MTases"/>
    <property type="match status" value="1"/>
</dbReference>
<evidence type="ECO:0000313" key="8">
    <source>
        <dbReference type="Proteomes" id="UP001165135"/>
    </source>
</evidence>
<keyword evidence="1 5" id="KW-0963">Cytoplasm</keyword>
<evidence type="ECO:0000256" key="3">
    <source>
        <dbReference type="ARBA" id="ARBA00022679"/>
    </source>
</evidence>
<organism evidence="7 8">
    <name type="scientific">Actinoallomurus iriomotensis</name>
    <dbReference type="NCBI Taxonomy" id="478107"/>
    <lineage>
        <taxon>Bacteria</taxon>
        <taxon>Bacillati</taxon>
        <taxon>Actinomycetota</taxon>
        <taxon>Actinomycetes</taxon>
        <taxon>Streptosporangiales</taxon>
        <taxon>Thermomonosporaceae</taxon>
        <taxon>Actinoallomurus</taxon>
    </lineage>
</organism>
<keyword evidence="4 5" id="KW-0949">S-adenosyl-L-methionine</keyword>
<feature type="domain" description="Methyltransferase" evidence="6">
    <location>
        <begin position="37"/>
        <end position="134"/>
    </location>
</feature>
<dbReference type="InterPro" id="IPR029063">
    <property type="entry name" value="SAM-dependent_MTases_sf"/>
</dbReference>
<keyword evidence="3 5" id="KW-0808">Transferase</keyword>
<dbReference type="Gene3D" id="1.10.150.290">
    <property type="entry name" value="S-adenosyl-L-methionine-dependent methyltransferases"/>
    <property type="match status" value="1"/>
</dbReference>
<dbReference type="GO" id="GO:0030798">
    <property type="term" value="F:trans-aconitate 2-methyltransferase activity"/>
    <property type="evidence" value="ECO:0007669"/>
    <property type="project" value="UniProtKB-UniRule"/>
</dbReference>
<dbReference type="EC" id="2.1.1.144" evidence="5"/>
<evidence type="ECO:0000259" key="6">
    <source>
        <dbReference type="Pfam" id="PF13649"/>
    </source>
</evidence>
<accession>A0A9W6RCT4</accession>
<dbReference type="Gene3D" id="3.40.50.150">
    <property type="entry name" value="Vaccinia Virus protein VP39"/>
    <property type="match status" value="1"/>
</dbReference>
<evidence type="ECO:0000256" key="4">
    <source>
        <dbReference type="ARBA" id="ARBA00022691"/>
    </source>
</evidence>
<comment type="caution">
    <text evidence="7">The sequence shown here is derived from an EMBL/GenBank/DDBJ whole genome shotgun (WGS) entry which is preliminary data.</text>
</comment>
<comment type="catalytic activity">
    <reaction evidence="5">
        <text>trans-aconitate + S-adenosyl-L-methionine = (E)-3-(methoxycarbonyl)pent-2-enedioate + S-adenosyl-L-homocysteine</text>
        <dbReference type="Rhea" id="RHEA:14969"/>
        <dbReference type="ChEBI" id="CHEBI:15708"/>
        <dbReference type="ChEBI" id="CHEBI:57470"/>
        <dbReference type="ChEBI" id="CHEBI:57856"/>
        <dbReference type="ChEBI" id="CHEBI:59789"/>
        <dbReference type="EC" id="2.1.1.144"/>
    </reaction>
</comment>
<name>A0A9W6RCT4_9ACTN</name>
<dbReference type="NCBIfam" id="NF010703">
    <property type="entry name" value="PRK14103.1"/>
    <property type="match status" value="1"/>
</dbReference>
<comment type="similarity">
    <text evidence="5">Belongs to the methyltransferase superfamily. Tam family.</text>
</comment>
<comment type="function">
    <text evidence="5">Catalyzes the S-adenosylmethionine monomethyl esterification of trans-aconitate.</text>
</comment>
<dbReference type="RefSeq" id="WP_285618769.1">
    <property type="nucleotide sequence ID" value="NZ_BSTJ01000001.1"/>
</dbReference>